<evidence type="ECO:0000256" key="2">
    <source>
        <dbReference type="ARBA" id="ARBA00022448"/>
    </source>
</evidence>
<dbReference type="PANTHER" id="PTHR43005">
    <property type="entry name" value="BLR7065 PROTEIN"/>
    <property type="match status" value="1"/>
</dbReference>
<evidence type="ECO:0000259" key="8">
    <source>
        <dbReference type="PROSITE" id="PS50928"/>
    </source>
</evidence>
<feature type="transmembrane region" description="Helical" evidence="7">
    <location>
        <begin position="180"/>
        <end position="201"/>
    </location>
</feature>
<evidence type="ECO:0000256" key="1">
    <source>
        <dbReference type="ARBA" id="ARBA00004651"/>
    </source>
</evidence>
<dbReference type="RefSeq" id="WP_052015699.1">
    <property type="nucleotide sequence ID" value="NZ_CP068983.1"/>
</dbReference>
<dbReference type="InterPro" id="IPR035906">
    <property type="entry name" value="MetI-like_sf"/>
</dbReference>
<dbReference type="GO" id="GO:0005886">
    <property type="term" value="C:plasma membrane"/>
    <property type="evidence" value="ECO:0007669"/>
    <property type="project" value="UniProtKB-SubCell"/>
</dbReference>
<keyword evidence="2 7" id="KW-0813">Transport</keyword>
<protein>
    <submittedName>
        <fullName evidence="9">Sugar ABC transporter permease</fullName>
    </submittedName>
</protein>
<feature type="domain" description="ABC transmembrane type-1" evidence="8">
    <location>
        <begin position="96"/>
        <end position="307"/>
    </location>
</feature>
<feature type="transmembrane region" description="Helical" evidence="7">
    <location>
        <begin position="95"/>
        <end position="119"/>
    </location>
</feature>
<dbReference type="PROSITE" id="PS50928">
    <property type="entry name" value="ABC_TM1"/>
    <property type="match status" value="1"/>
</dbReference>
<dbReference type="AlphaFoldDB" id="A0AA41QJH2"/>
<dbReference type="InterPro" id="IPR000515">
    <property type="entry name" value="MetI-like"/>
</dbReference>
<dbReference type="CDD" id="cd06261">
    <property type="entry name" value="TM_PBP2"/>
    <property type="match status" value="1"/>
</dbReference>
<evidence type="ECO:0000313" key="9">
    <source>
        <dbReference type="EMBL" id="MCI0125992.1"/>
    </source>
</evidence>
<dbReference type="SUPFAM" id="SSF161098">
    <property type="entry name" value="MetI-like"/>
    <property type="match status" value="1"/>
</dbReference>
<keyword evidence="3" id="KW-1003">Cell membrane</keyword>
<dbReference type="Gene3D" id="1.10.3720.10">
    <property type="entry name" value="MetI-like"/>
    <property type="match status" value="1"/>
</dbReference>
<name>A0AA41QJH2_9HYPH</name>
<feature type="transmembrane region" description="Helical" evidence="7">
    <location>
        <begin position="286"/>
        <end position="308"/>
    </location>
</feature>
<proteinExistence type="inferred from homology"/>
<comment type="subcellular location">
    <subcellularLocation>
        <location evidence="1 7">Cell membrane</location>
        <topology evidence="1 7">Multi-pass membrane protein</topology>
    </subcellularLocation>
</comment>
<evidence type="ECO:0000256" key="6">
    <source>
        <dbReference type="ARBA" id="ARBA00023136"/>
    </source>
</evidence>
<keyword evidence="4 7" id="KW-0812">Transmembrane</keyword>
<evidence type="ECO:0000313" key="10">
    <source>
        <dbReference type="Proteomes" id="UP001156140"/>
    </source>
</evidence>
<evidence type="ECO:0000256" key="7">
    <source>
        <dbReference type="RuleBase" id="RU363032"/>
    </source>
</evidence>
<evidence type="ECO:0000256" key="4">
    <source>
        <dbReference type="ARBA" id="ARBA00022692"/>
    </source>
</evidence>
<gene>
    <name evidence="9" type="ORF">ML536_04045</name>
</gene>
<dbReference type="Proteomes" id="UP001156140">
    <property type="component" value="Unassembled WGS sequence"/>
</dbReference>
<dbReference type="PANTHER" id="PTHR43005:SF1">
    <property type="entry name" value="SPERMIDINE_PUTRESCINE TRANSPORT SYSTEM PERMEASE PROTEIN"/>
    <property type="match status" value="1"/>
</dbReference>
<feature type="transmembrane region" description="Helical" evidence="7">
    <location>
        <begin position="239"/>
        <end position="260"/>
    </location>
</feature>
<dbReference type="EMBL" id="JALAZD010000001">
    <property type="protein sequence ID" value="MCI0125992.1"/>
    <property type="molecule type" value="Genomic_DNA"/>
</dbReference>
<feature type="transmembrane region" description="Helical" evidence="7">
    <location>
        <begin position="131"/>
        <end position="151"/>
    </location>
</feature>
<accession>A0AA41QJH2</accession>
<dbReference type="GO" id="GO:0055085">
    <property type="term" value="P:transmembrane transport"/>
    <property type="evidence" value="ECO:0007669"/>
    <property type="project" value="InterPro"/>
</dbReference>
<feature type="transmembrane region" description="Helical" evidence="7">
    <location>
        <begin position="32"/>
        <end position="58"/>
    </location>
</feature>
<reference evidence="9" key="1">
    <citation type="submission" date="2022-03" db="EMBL/GenBank/DDBJ databases">
        <title>The complete genome sequence of a Methyloterrigena soli.</title>
        <authorList>
            <person name="Zi Z."/>
        </authorList>
    </citation>
    <scope>NUCLEOTIDE SEQUENCE</scope>
    <source>
        <strain evidence="9">M48</strain>
    </source>
</reference>
<dbReference type="Pfam" id="PF00528">
    <property type="entry name" value="BPD_transp_1"/>
    <property type="match status" value="1"/>
</dbReference>
<sequence length="315" mass="34836">MPAFSAPAYLDGIERENTFMKNQANPWLTNNLVLLGVGMLPALLLIGLLLYFTAWAFAFSFTDLALVGKKSVEWSWVGLENFQRLFTRRGFLESLWTTVIFVFFSAIVGQSVLGFLLAALLRGRNSTLKTVIEVCIMLGWLLPDIVAAFLWSATTAQTGLINALIVVPLGFQPINFINDYALPVVIIANIWKGTAWSYLLFSAALDSISREVIEAAKVDGATGFQRIWLVMLPIIRPHIATNMLFITIWTFTYFPLIFAMTGGGPGTQTTTLAVFLYNQSFARGNLGFGSAISVAMLVIVGLLSLVYLRMLREPK</sequence>
<comment type="caution">
    <text evidence="9">The sequence shown here is derived from an EMBL/GenBank/DDBJ whole genome shotgun (WGS) entry which is preliminary data.</text>
</comment>
<keyword evidence="10" id="KW-1185">Reference proteome</keyword>
<keyword evidence="5 7" id="KW-1133">Transmembrane helix</keyword>
<evidence type="ECO:0000256" key="5">
    <source>
        <dbReference type="ARBA" id="ARBA00022989"/>
    </source>
</evidence>
<comment type="similarity">
    <text evidence="7">Belongs to the binding-protein-dependent transport system permease family.</text>
</comment>
<keyword evidence="6 7" id="KW-0472">Membrane</keyword>
<evidence type="ECO:0000256" key="3">
    <source>
        <dbReference type="ARBA" id="ARBA00022475"/>
    </source>
</evidence>
<organism evidence="9 10">
    <name type="scientific">Paradevosia shaoguanensis</name>
    <dbReference type="NCBI Taxonomy" id="1335043"/>
    <lineage>
        <taxon>Bacteria</taxon>
        <taxon>Pseudomonadati</taxon>
        <taxon>Pseudomonadota</taxon>
        <taxon>Alphaproteobacteria</taxon>
        <taxon>Hyphomicrobiales</taxon>
        <taxon>Devosiaceae</taxon>
        <taxon>Paradevosia</taxon>
    </lineage>
</organism>